<dbReference type="AlphaFoldDB" id="A0A3E2WSB1"/>
<evidence type="ECO:0000259" key="4">
    <source>
        <dbReference type="Pfam" id="PF00703"/>
    </source>
</evidence>
<feature type="domain" description="Glycoside hydrolase family 2 catalytic" evidence="5">
    <location>
        <begin position="294"/>
        <end position="480"/>
    </location>
</feature>
<dbReference type="InterPro" id="IPR032311">
    <property type="entry name" value="DUF4982"/>
</dbReference>
<dbReference type="SUPFAM" id="SSF49303">
    <property type="entry name" value="beta-Galactosidase/glucuronidase domain"/>
    <property type="match status" value="1"/>
</dbReference>
<dbReference type="Gene3D" id="2.60.40.10">
    <property type="entry name" value="Immunoglobulins"/>
    <property type="match status" value="3"/>
</dbReference>
<protein>
    <submittedName>
        <fullName evidence="9">Glycoside hydrolase family 2 protein</fullName>
    </submittedName>
</protein>
<evidence type="ECO:0000256" key="3">
    <source>
        <dbReference type="ARBA" id="ARBA00023295"/>
    </source>
</evidence>
<dbReference type="InterPro" id="IPR054593">
    <property type="entry name" value="Beta-mannosidase-like_N2"/>
</dbReference>
<dbReference type="Pfam" id="PF18565">
    <property type="entry name" value="Glyco_hydro2_C5"/>
    <property type="match status" value="1"/>
</dbReference>
<dbReference type="InterPro" id="IPR040605">
    <property type="entry name" value="Glyco_hydro2_dom5"/>
</dbReference>
<keyword evidence="3" id="KW-0326">Glycosidase</keyword>
<dbReference type="Gene3D" id="2.60.120.260">
    <property type="entry name" value="Galactose-binding domain-like"/>
    <property type="match status" value="1"/>
</dbReference>
<gene>
    <name evidence="9" type="ORF">DWX41_13460</name>
</gene>
<evidence type="ECO:0000256" key="2">
    <source>
        <dbReference type="ARBA" id="ARBA00022801"/>
    </source>
</evidence>
<comment type="similarity">
    <text evidence="1">Belongs to the glycosyl hydrolase 2 family.</text>
</comment>
<evidence type="ECO:0000259" key="5">
    <source>
        <dbReference type="Pfam" id="PF02836"/>
    </source>
</evidence>
<sequence length="909" mass="103582">MRYNFDREWKFSLGDFGILPESMSHGAVYGFSKAGGITGAAALEFDDSLWETVDLPHDWQHSQDFDLTAPADHGYRRGLKGWYRKKFCLDECDKERSLSLVFDGIAGITDIYLNGCKLYHNESRYNSFCVDITDIANYGKKPNILAVEIDCSIWEGWWYEGSGIYRHVWLLKEPLVHPVYSGIFVRPERVNDGWKTHIEAELENASGEEQRYHCIVELCDEDGNVLPDMQYSTEGTAQAFGRFKVCCEMEIEDPVLWDIDRPYLYHCKVRLKDGENMDETDIPYGYRIIKIDADKGFWLNGRKVKLLGTCNHQDHAGIGAALPDEVQRYRLKILKDMGCNAYRCVHHNPTPELLDLCDRMGILVMDENRTFSTAEDAMRRLRGMVRRDRNHPCVVIYSVFNEEPLQGTAKGRKIAERMTAQIKVLDPDRPVLGAFNGGYMEEEGAATVFDITGINYYTDSYDAFHKKFPQQPVAASELVSAFSTRDTYRDNEEEQVFSNYDEKTAPWGETVRAANESVLSRDFIMGMFVWTGFDYRGEPSPYEWPSVSSHFGMIDTCGFPKDTYYLYQACWKNQTVLHILPHWNHKRGETVRVMTFSNCEEVELFLNGRSMGRKKNEIYEQCAWELEFEPGTLRAEGYISEKQVIEAERKTAGEAVSIRVESNRNYVNYSTKDALILNISAVDAKGEVQPSEEGYIKAAVSGAKLLGAGNGDPNNHDREEDGRVRLFRGRCQIILQAEDQEYLQVTLVSEKLGEYTGKWEIRRAEDEKEILSVDAVFVGGWRMSHKAVREKPDLHLSMDKSDMNTLEPVEFEGKAQSQLSGKDGWYCLYRSTEISQKDAGKTLCFHKAAGDVEVYLGEECLARKTFVMPGELTVTIPSRAGENCVLSVIVRNTAADRKAGIFEPVLLIP</sequence>
<evidence type="ECO:0000313" key="9">
    <source>
        <dbReference type="EMBL" id="RGC29820.1"/>
    </source>
</evidence>
<dbReference type="Pfam" id="PF16355">
    <property type="entry name" value="DUF4982"/>
    <property type="match status" value="1"/>
</dbReference>
<proteinExistence type="inferred from homology"/>
<dbReference type="InterPro" id="IPR006103">
    <property type="entry name" value="Glyco_hydro_2_cat"/>
</dbReference>
<evidence type="ECO:0000259" key="7">
    <source>
        <dbReference type="Pfam" id="PF18565"/>
    </source>
</evidence>
<dbReference type="Proteomes" id="UP000261111">
    <property type="component" value="Unassembled WGS sequence"/>
</dbReference>
<accession>A0A3E2WSB1</accession>
<dbReference type="GeneID" id="93332793"/>
<dbReference type="EMBL" id="QVIA01000014">
    <property type="protein sequence ID" value="RGC29820.1"/>
    <property type="molecule type" value="Genomic_DNA"/>
</dbReference>
<dbReference type="Pfam" id="PF22666">
    <property type="entry name" value="Glyco_hydro_2_N2"/>
    <property type="match status" value="1"/>
</dbReference>
<name>A0A3E2WSB1_9FIRM</name>
<dbReference type="InterPro" id="IPR013783">
    <property type="entry name" value="Ig-like_fold"/>
</dbReference>
<evidence type="ECO:0000259" key="6">
    <source>
        <dbReference type="Pfam" id="PF16355"/>
    </source>
</evidence>
<comment type="caution">
    <text evidence="9">The sequence shown here is derived from an EMBL/GenBank/DDBJ whole genome shotgun (WGS) entry which is preliminary data.</text>
</comment>
<dbReference type="Pfam" id="PF00703">
    <property type="entry name" value="Glyco_hydro_2"/>
    <property type="match status" value="1"/>
</dbReference>
<dbReference type="InterPro" id="IPR006102">
    <property type="entry name" value="Ig-like_GH2"/>
</dbReference>
<feature type="domain" description="Beta-mannosidase-like galactose-binding" evidence="8">
    <location>
        <begin position="82"/>
        <end position="158"/>
    </location>
</feature>
<organism evidence="9 10">
    <name type="scientific">Hungatella hathewayi</name>
    <dbReference type="NCBI Taxonomy" id="154046"/>
    <lineage>
        <taxon>Bacteria</taxon>
        <taxon>Bacillati</taxon>
        <taxon>Bacillota</taxon>
        <taxon>Clostridia</taxon>
        <taxon>Lachnospirales</taxon>
        <taxon>Lachnospiraceae</taxon>
        <taxon>Hungatella</taxon>
    </lineage>
</organism>
<dbReference type="PANTHER" id="PTHR42732">
    <property type="entry name" value="BETA-GALACTOSIDASE"/>
    <property type="match status" value="1"/>
</dbReference>
<dbReference type="InterPro" id="IPR008979">
    <property type="entry name" value="Galactose-bd-like_sf"/>
</dbReference>
<dbReference type="PANTHER" id="PTHR42732:SF1">
    <property type="entry name" value="BETA-MANNOSIDASE"/>
    <property type="match status" value="1"/>
</dbReference>
<dbReference type="InterPro" id="IPR036156">
    <property type="entry name" value="Beta-gal/glucu_dom_sf"/>
</dbReference>
<dbReference type="GO" id="GO:0004553">
    <property type="term" value="F:hydrolase activity, hydrolyzing O-glycosyl compounds"/>
    <property type="evidence" value="ECO:0007669"/>
    <property type="project" value="InterPro"/>
</dbReference>
<feature type="domain" description="Glycoside hydrolase family 2 immunoglobulin-like beta-sandwich" evidence="4">
    <location>
        <begin position="183"/>
        <end position="287"/>
    </location>
</feature>
<dbReference type="GO" id="GO:0005975">
    <property type="term" value="P:carbohydrate metabolic process"/>
    <property type="evidence" value="ECO:0007669"/>
    <property type="project" value="InterPro"/>
</dbReference>
<keyword evidence="2 9" id="KW-0378">Hydrolase</keyword>
<feature type="domain" description="DUF4982" evidence="6">
    <location>
        <begin position="588"/>
        <end position="644"/>
    </location>
</feature>
<evidence type="ECO:0000256" key="1">
    <source>
        <dbReference type="ARBA" id="ARBA00007401"/>
    </source>
</evidence>
<evidence type="ECO:0000313" key="10">
    <source>
        <dbReference type="Proteomes" id="UP000261111"/>
    </source>
</evidence>
<dbReference type="SUPFAM" id="SSF51445">
    <property type="entry name" value="(Trans)glycosidases"/>
    <property type="match status" value="1"/>
</dbReference>
<dbReference type="RefSeq" id="WP_117441009.1">
    <property type="nucleotide sequence ID" value="NZ_QVIA01000014.1"/>
</dbReference>
<reference evidence="9 10" key="1">
    <citation type="submission" date="2018-08" db="EMBL/GenBank/DDBJ databases">
        <title>A genome reference for cultivated species of the human gut microbiota.</title>
        <authorList>
            <person name="Zou Y."/>
            <person name="Xue W."/>
            <person name="Luo G."/>
        </authorList>
    </citation>
    <scope>NUCLEOTIDE SEQUENCE [LARGE SCALE GENOMIC DNA]</scope>
    <source>
        <strain evidence="9 10">AF19-21</strain>
    </source>
</reference>
<evidence type="ECO:0000259" key="8">
    <source>
        <dbReference type="Pfam" id="PF22666"/>
    </source>
</evidence>
<dbReference type="Pfam" id="PF02836">
    <property type="entry name" value="Glyco_hydro_2_C"/>
    <property type="match status" value="1"/>
</dbReference>
<dbReference type="SUPFAM" id="SSF49785">
    <property type="entry name" value="Galactose-binding domain-like"/>
    <property type="match status" value="1"/>
</dbReference>
<dbReference type="Gene3D" id="3.20.20.80">
    <property type="entry name" value="Glycosidases"/>
    <property type="match status" value="1"/>
</dbReference>
<feature type="domain" description="Glycoside hydrolase family 2" evidence="7">
    <location>
        <begin position="658"/>
        <end position="753"/>
    </location>
</feature>
<dbReference type="InterPro" id="IPR051913">
    <property type="entry name" value="GH2_Domain-Containing"/>
</dbReference>
<dbReference type="InterPro" id="IPR017853">
    <property type="entry name" value="GH"/>
</dbReference>